<keyword evidence="5" id="KW-0342">GTP-binding</keyword>
<dbReference type="GO" id="GO:0005525">
    <property type="term" value="F:GTP binding"/>
    <property type="evidence" value="ECO:0007669"/>
    <property type="project" value="UniProtKB-KW"/>
</dbReference>
<evidence type="ECO:0000313" key="11">
    <source>
        <dbReference type="Proteomes" id="UP001642409"/>
    </source>
</evidence>
<dbReference type="GO" id="GO:0005874">
    <property type="term" value="C:microtubule"/>
    <property type="evidence" value="ECO:0007669"/>
    <property type="project" value="UniProtKB-KW"/>
</dbReference>
<evidence type="ECO:0000256" key="4">
    <source>
        <dbReference type="ARBA" id="ARBA00022801"/>
    </source>
</evidence>
<feature type="domain" description="Tubulin/FtsZ 2-layer sandwich" evidence="8">
    <location>
        <begin position="229"/>
        <end position="378"/>
    </location>
</feature>
<keyword evidence="11" id="KW-1185">Reference proteome</keyword>
<dbReference type="Proteomes" id="UP001642409">
    <property type="component" value="Unassembled WGS sequence"/>
</dbReference>
<evidence type="ECO:0000256" key="1">
    <source>
        <dbReference type="ARBA" id="ARBA00009636"/>
    </source>
</evidence>
<evidence type="ECO:0000256" key="6">
    <source>
        <dbReference type="ARBA" id="ARBA00049117"/>
    </source>
</evidence>
<dbReference type="Gene3D" id="3.30.1330.20">
    <property type="entry name" value="Tubulin/FtsZ, C-terminal domain"/>
    <property type="match status" value="1"/>
</dbReference>
<organism evidence="9">
    <name type="scientific">Hexamita inflata</name>
    <dbReference type="NCBI Taxonomy" id="28002"/>
    <lineage>
        <taxon>Eukaryota</taxon>
        <taxon>Metamonada</taxon>
        <taxon>Diplomonadida</taxon>
        <taxon>Hexamitidae</taxon>
        <taxon>Hexamitinae</taxon>
        <taxon>Hexamita</taxon>
    </lineage>
</organism>
<keyword evidence="3" id="KW-0547">Nucleotide-binding</keyword>
<dbReference type="Gene3D" id="3.40.50.1440">
    <property type="entry name" value="Tubulin/FtsZ, GTPase domain"/>
    <property type="match status" value="1"/>
</dbReference>
<dbReference type="Pfam" id="PF00091">
    <property type="entry name" value="Tubulin"/>
    <property type="match status" value="1"/>
</dbReference>
<dbReference type="InterPro" id="IPR002452">
    <property type="entry name" value="Alpha_tubulin"/>
</dbReference>
<evidence type="ECO:0000259" key="8">
    <source>
        <dbReference type="SMART" id="SM00865"/>
    </source>
</evidence>
<evidence type="ECO:0000256" key="2">
    <source>
        <dbReference type="ARBA" id="ARBA00022701"/>
    </source>
</evidence>
<dbReference type="InterPro" id="IPR018316">
    <property type="entry name" value="Tubulin/FtsZ_2-layer-sand-dom"/>
</dbReference>
<dbReference type="InterPro" id="IPR023123">
    <property type="entry name" value="Tubulin_C"/>
</dbReference>
<gene>
    <name evidence="10" type="ORF">HINF_LOCUS29544</name>
    <name evidence="9" type="ORF">HINF_LOCUS52558</name>
</gene>
<sequence>MKEVINIHVGQAGTNIGVSSWQLFCIEHGIDRAGKQYSKNQYYPESDFLSFFAESQSNKFVPRAVFVDTDPATIDQIRASSLFDHSSLISLENKPALVEEALNQIRIKAEECENFQGLVLYRSVAGGTGSRTGSALLEEISSKYERKTKIEMALFPSKNIHGSQLESYNTVLASKQLIESDAVFAFDNESIIDICRRNLGIEAKHLNVNKLIAHTISNITAAIRFDGALDVNLQEIQINHVPYPRANCLVCSNAPFMKEIYSYNRNDEEQRATVAISREIFEPANVMLGCNINTGKYMACSIVYRGDVVPKDVGEAYCYMKTKRTVQFVDWCPTGFKIGINYQEPKIFSESDIARVQRSCMLIANHTSISNVWNRIATNFDILFVQRTFEHHCVNQGVEESEFVEARDNLEEVQRDFDEIIQEEPLDDDNF</sequence>
<dbReference type="GO" id="GO:0016787">
    <property type="term" value="F:hydrolase activity"/>
    <property type="evidence" value="ECO:0007669"/>
    <property type="project" value="UniProtKB-KW"/>
</dbReference>
<comment type="similarity">
    <text evidence="1">Belongs to the tubulin family.</text>
</comment>
<reference evidence="10 11" key="2">
    <citation type="submission" date="2024-07" db="EMBL/GenBank/DDBJ databases">
        <authorList>
            <person name="Akdeniz Z."/>
        </authorList>
    </citation>
    <scope>NUCLEOTIDE SEQUENCE [LARGE SCALE GENOMIC DNA]</scope>
</reference>
<evidence type="ECO:0000313" key="10">
    <source>
        <dbReference type="EMBL" id="CAL6024288.1"/>
    </source>
</evidence>
<reference evidence="9" key="1">
    <citation type="submission" date="2023-06" db="EMBL/GenBank/DDBJ databases">
        <authorList>
            <person name="Kurt Z."/>
        </authorList>
    </citation>
    <scope>NUCLEOTIDE SEQUENCE</scope>
</reference>
<accession>A0AA86QVI3</accession>
<comment type="caution">
    <text evidence="9">The sequence shown here is derived from an EMBL/GenBank/DDBJ whole genome shotgun (WGS) entry which is preliminary data.</text>
</comment>
<name>A0AA86QVI3_9EUKA</name>
<evidence type="ECO:0000256" key="5">
    <source>
        <dbReference type="ARBA" id="ARBA00023134"/>
    </source>
</evidence>
<dbReference type="SUPFAM" id="SSF55307">
    <property type="entry name" value="Tubulin C-terminal domain-like"/>
    <property type="match status" value="1"/>
</dbReference>
<protein>
    <submittedName>
        <fullName evidence="9">Alpha-tubulin</fullName>
    </submittedName>
</protein>
<dbReference type="SMART" id="SM00865">
    <property type="entry name" value="Tubulin_C"/>
    <property type="match status" value="1"/>
</dbReference>
<dbReference type="PANTHER" id="PTHR11588">
    <property type="entry name" value="TUBULIN"/>
    <property type="match status" value="1"/>
</dbReference>
<comment type="catalytic activity">
    <reaction evidence="6">
        <text>GTP + H2O = GDP + phosphate + H(+)</text>
        <dbReference type="Rhea" id="RHEA:19669"/>
        <dbReference type="ChEBI" id="CHEBI:15377"/>
        <dbReference type="ChEBI" id="CHEBI:15378"/>
        <dbReference type="ChEBI" id="CHEBI:37565"/>
        <dbReference type="ChEBI" id="CHEBI:43474"/>
        <dbReference type="ChEBI" id="CHEBI:58189"/>
    </reaction>
    <physiologicalReaction direction="left-to-right" evidence="6">
        <dbReference type="Rhea" id="RHEA:19670"/>
    </physiologicalReaction>
</comment>
<feature type="domain" description="Tubulin/FtsZ GTPase" evidence="7">
    <location>
        <begin position="48"/>
        <end position="227"/>
    </location>
</feature>
<dbReference type="EMBL" id="CAXDID020000095">
    <property type="protein sequence ID" value="CAL6024288.1"/>
    <property type="molecule type" value="Genomic_DNA"/>
</dbReference>
<dbReference type="PRINTS" id="PR01162">
    <property type="entry name" value="ALPHATUBULIN"/>
</dbReference>
<dbReference type="GO" id="GO:0005200">
    <property type="term" value="F:structural constituent of cytoskeleton"/>
    <property type="evidence" value="ECO:0007669"/>
    <property type="project" value="InterPro"/>
</dbReference>
<dbReference type="SMART" id="SM00864">
    <property type="entry name" value="Tubulin"/>
    <property type="match status" value="1"/>
</dbReference>
<dbReference type="InterPro" id="IPR000217">
    <property type="entry name" value="Tubulin"/>
</dbReference>
<dbReference type="InterPro" id="IPR008280">
    <property type="entry name" value="Tub_FtsZ_C"/>
</dbReference>
<dbReference type="GO" id="GO:0007017">
    <property type="term" value="P:microtubule-based process"/>
    <property type="evidence" value="ECO:0007669"/>
    <property type="project" value="InterPro"/>
</dbReference>
<evidence type="ECO:0000259" key="7">
    <source>
        <dbReference type="SMART" id="SM00864"/>
    </source>
</evidence>
<dbReference type="Gene3D" id="1.10.287.600">
    <property type="entry name" value="Helix hairpin bin"/>
    <property type="match status" value="1"/>
</dbReference>
<evidence type="ECO:0000313" key="9">
    <source>
        <dbReference type="EMBL" id="CAI9964913.1"/>
    </source>
</evidence>
<dbReference type="InterPro" id="IPR003008">
    <property type="entry name" value="Tubulin_FtsZ_GTPase"/>
</dbReference>
<dbReference type="PRINTS" id="PR01161">
    <property type="entry name" value="TUBULIN"/>
</dbReference>
<dbReference type="InterPro" id="IPR036525">
    <property type="entry name" value="Tubulin/FtsZ_GTPase_sf"/>
</dbReference>
<evidence type="ECO:0000256" key="3">
    <source>
        <dbReference type="ARBA" id="ARBA00022741"/>
    </source>
</evidence>
<dbReference type="InterPro" id="IPR037103">
    <property type="entry name" value="Tubulin/FtsZ-like_C"/>
</dbReference>
<keyword evidence="2" id="KW-0493">Microtubule</keyword>
<keyword evidence="4" id="KW-0378">Hydrolase</keyword>
<dbReference type="SUPFAM" id="SSF52490">
    <property type="entry name" value="Tubulin nucleotide-binding domain-like"/>
    <property type="match status" value="1"/>
</dbReference>
<dbReference type="EMBL" id="CATOUU010000983">
    <property type="protein sequence ID" value="CAI9964913.1"/>
    <property type="molecule type" value="Genomic_DNA"/>
</dbReference>
<proteinExistence type="inferred from homology"/>
<dbReference type="Pfam" id="PF03953">
    <property type="entry name" value="Tubulin_C"/>
    <property type="match status" value="1"/>
</dbReference>
<dbReference type="AlphaFoldDB" id="A0AA86QVI3"/>